<gene>
    <name evidence="1" type="ORF">BACCELL_02336</name>
</gene>
<accession>E2NDH6</accession>
<dbReference type="AlphaFoldDB" id="E2NDH6"/>
<dbReference type="EMBL" id="ACCH01000173">
    <property type="protein sequence ID" value="EEF90000.1"/>
    <property type="molecule type" value="Genomic_DNA"/>
</dbReference>
<evidence type="ECO:0000313" key="1">
    <source>
        <dbReference type="EMBL" id="EEF90000.1"/>
    </source>
</evidence>
<evidence type="ECO:0000313" key="2">
    <source>
        <dbReference type="Proteomes" id="UP000003711"/>
    </source>
</evidence>
<protein>
    <submittedName>
        <fullName evidence="1">Uncharacterized protein</fullName>
    </submittedName>
</protein>
<comment type="caution">
    <text evidence="1">The sequence shown here is derived from an EMBL/GenBank/DDBJ whole genome shotgun (WGS) entry which is preliminary data.</text>
</comment>
<reference evidence="1 2" key="1">
    <citation type="submission" date="2008-12" db="EMBL/GenBank/DDBJ databases">
        <authorList>
            <person name="Fulton L."/>
            <person name="Clifton S."/>
            <person name="Fulton B."/>
            <person name="Xu J."/>
            <person name="Minx P."/>
            <person name="Pepin K.H."/>
            <person name="Johnson M."/>
            <person name="Bhonagiri V."/>
            <person name="Nash W.E."/>
            <person name="Mardis E.R."/>
            <person name="Wilson R.K."/>
        </authorList>
    </citation>
    <scope>NUCLEOTIDE SEQUENCE [LARGE SCALE GENOMIC DNA]</scope>
    <source>
        <strain evidence="1 2">DSM 14838</strain>
    </source>
</reference>
<sequence length="47" mass="5566">MLRTNSVVSPYRGTSDRRRYGAGTAQIRFEYDSDMTHIEFTQDLYIF</sequence>
<reference evidence="1 2" key="2">
    <citation type="submission" date="2009-01" db="EMBL/GenBank/DDBJ databases">
        <title>Draft genome sequence of Bacteroides cellulosilyticus (DSM 14838).</title>
        <authorList>
            <person name="Sudarsanam P."/>
            <person name="Ley R."/>
            <person name="Guruge J."/>
            <person name="Turnbaugh P.J."/>
            <person name="Mahowald M."/>
            <person name="Liep D."/>
            <person name="Gordon J."/>
        </authorList>
    </citation>
    <scope>NUCLEOTIDE SEQUENCE [LARGE SCALE GENOMIC DNA]</scope>
    <source>
        <strain evidence="1 2">DSM 14838</strain>
    </source>
</reference>
<dbReference type="Proteomes" id="UP000003711">
    <property type="component" value="Unassembled WGS sequence"/>
</dbReference>
<proteinExistence type="predicted"/>
<name>E2NDH6_9BACE</name>
<organism evidence="1 2">
    <name type="scientific">Bacteroides cellulosilyticus DSM 14838</name>
    <dbReference type="NCBI Taxonomy" id="537012"/>
    <lineage>
        <taxon>Bacteria</taxon>
        <taxon>Pseudomonadati</taxon>
        <taxon>Bacteroidota</taxon>
        <taxon>Bacteroidia</taxon>
        <taxon>Bacteroidales</taxon>
        <taxon>Bacteroidaceae</taxon>
        <taxon>Bacteroides</taxon>
    </lineage>
</organism>
<dbReference type="HOGENOM" id="CLU_3164407_0_0_10"/>